<reference evidence="1" key="1">
    <citation type="submission" date="2018-05" db="EMBL/GenBank/DDBJ databases">
        <title>Complete genome sequnece of Akkermansia muciniphila EB-AMDK-40.</title>
        <authorList>
            <person name="Nam Y.-D."/>
            <person name="Chung W.-H."/>
            <person name="Park Y.S."/>
            <person name="Kang J."/>
        </authorList>
    </citation>
    <scope>NUCLEOTIDE SEQUENCE</scope>
    <source>
        <strain evidence="1">EB-AMDK-40</strain>
    </source>
</reference>
<name>A0AAE6W353_9BACT</name>
<organism evidence="1 2">
    <name type="scientific">Akkermansia massiliensis</name>
    <dbReference type="NCBI Taxonomy" id="2927224"/>
    <lineage>
        <taxon>Bacteria</taxon>
        <taxon>Pseudomonadati</taxon>
        <taxon>Verrucomicrobiota</taxon>
        <taxon>Verrucomicrobiia</taxon>
        <taxon>Verrucomicrobiales</taxon>
        <taxon>Akkermansiaceae</taxon>
        <taxon>Akkermansia</taxon>
    </lineage>
</organism>
<accession>A0AAE6W353</accession>
<dbReference type="Proteomes" id="UP000642553">
    <property type="component" value="Chromosome"/>
</dbReference>
<evidence type="ECO:0000313" key="2">
    <source>
        <dbReference type="Proteomes" id="UP000642553"/>
    </source>
</evidence>
<dbReference type="RefSeq" id="WP_102753024.1">
    <property type="nucleotide sequence ID" value="NZ_CP029701.1"/>
</dbReference>
<proteinExistence type="predicted"/>
<gene>
    <name evidence="1" type="ORF">DMI76_12640</name>
</gene>
<dbReference type="EMBL" id="CP029701">
    <property type="protein sequence ID" value="QHV64152.1"/>
    <property type="molecule type" value="Genomic_DNA"/>
</dbReference>
<sequence>MFGKLPKERKSNFYPSGQYSPAAALKSLLPAVRAMDTFILAAGRGLSRLERKAFPGVKEIPPLPAAWMRLNDRHVFKVRSGWKSVLPEVGNGGNIPPL</sequence>
<protein>
    <submittedName>
        <fullName evidence="1">Uncharacterized protein</fullName>
    </submittedName>
</protein>
<dbReference type="AlphaFoldDB" id="A0AAE6W353"/>
<evidence type="ECO:0000313" key="1">
    <source>
        <dbReference type="EMBL" id="QHV64152.1"/>
    </source>
</evidence>